<feature type="compositionally biased region" description="Low complexity" evidence="2">
    <location>
        <begin position="428"/>
        <end position="437"/>
    </location>
</feature>
<gene>
    <name evidence="3" type="ORF">EMPG_09300</name>
</gene>
<dbReference type="OrthoDB" id="4187083at2759"/>
<comment type="caution">
    <text evidence="3">The sequence shown here is derived from an EMBL/GenBank/DDBJ whole genome shotgun (WGS) entry which is preliminary data.</text>
</comment>
<protein>
    <submittedName>
        <fullName evidence="3">Uncharacterized protein</fullName>
    </submittedName>
</protein>
<proteinExistence type="predicted"/>
<feature type="compositionally biased region" description="Low complexity" evidence="2">
    <location>
        <begin position="251"/>
        <end position="275"/>
    </location>
</feature>
<accession>A0A0H1B9U1</accession>
<name>A0A0H1B9U1_9EURO</name>
<evidence type="ECO:0000313" key="4">
    <source>
        <dbReference type="Proteomes" id="UP000053573"/>
    </source>
</evidence>
<feature type="coiled-coil region" evidence="1">
    <location>
        <begin position="167"/>
        <end position="226"/>
    </location>
</feature>
<keyword evidence="1" id="KW-0175">Coiled coil</keyword>
<dbReference type="Proteomes" id="UP000053573">
    <property type="component" value="Unassembled WGS sequence"/>
</dbReference>
<sequence>MEVDNRVNRMEDPNEEVEWERERLGPEWMDGTPFLSPHQHPLWKGFMDTHEITAQRLPPFNRTLILEQYKVLERLAEGTDNKVIPMEHFGRFWARHFFHDGKPRGESSTPYNAETAKHVEVNLQVLTYYCNGRPQIDMPDRMRNVFLEYERKVPTVMEEDTALAKENRHLKEEERRLRGVIKALEVEKEAMRVQWNQMHSHFNTQKKGYESRISDLEQEKNAAVLDHIKRNPILANIHGLRHHLEELTRATSTALSSSKIPPEVTTPELPTTFPPGKQRPLPPDGTDSKTTRPRTPKGLLQMQMSSSKAFDGYQNDSQHIPKRGPSPIQTQPAVKKLKVEKSFDQTSVATTPNFSPANSNSSTLAMLLGQGLPTTGDKPLHLASGPPTKARPEKRLQGQAASKAGGNPKQSKSSITESRRSVTDTPIGSSPPKSSGKARGFVLGQPDFTGTMALSHKLHPHVYSLARKAKYFALMKFGVVPKHGIVTSPECSQAERLFALILWQGYQTKIAELVQAADQFKQLCGRNDVTFFRDPGYANGDPVPLTQTALDKGTLRELSNITLGHLAQRNPAIKLKLLRGAMREPFRYTSIRELSDDLTKKRLRCSSENLAREYIDVLKPKFEQELRSSSSTPTLLVFTPNKLSAAKRFNLQTEVYFHLEEQNGDINSEAVADVLAKQEFTFRELTDVFKIHGWKYDSGVLAKALYNYEATCCG</sequence>
<reference evidence="4" key="1">
    <citation type="journal article" date="2015" name="PLoS Genet.">
        <title>The dynamic genome and transcriptome of the human fungal pathogen Blastomyces and close relative Emmonsia.</title>
        <authorList>
            <person name="Munoz J.F."/>
            <person name="Gauthier G.M."/>
            <person name="Desjardins C.A."/>
            <person name="Gallo J.E."/>
            <person name="Holder J."/>
            <person name="Sullivan T.D."/>
            <person name="Marty A.J."/>
            <person name="Carmen J.C."/>
            <person name="Chen Z."/>
            <person name="Ding L."/>
            <person name="Gujja S."/>
            <person name="Magrini V."/>
            <person name="Misas E."/>
            <person name="Mitreva M."/>
            <person name="Priest M."/>
            <person name="Saif S."/>
            <person name="Whiston E.A."/>
            <person name="Young S."/>
            <person name="Zeng Q."/>
            <person name="Goldman W.E."/>
            <person name="Mardis E.R."/>
            <person name="Taylor J.W."/>
            <person name="McEwen J.G."/>
            <person name="Clay O.K."/>
            <person name="Klein B.S."/>
            <person name="Cuomo C.A."/>
        </authorList>
    </citation>
    <scope>NUCLEOTIDE SEQUENCE [LARGE SCALE GENOMIC DNA]</scope>
    <source>
        <strain evidence="4">UAMH 139</strain>
    </source>
</reference>
<evidence type="ECO:0000256" key="2">
    <source>
        <dbReference type="SAM" id="MobiDB-lite"/>
    </source>
</evidence>
<keyword evidence="4" id="KW-1185">Reference proteome</keyword>
<dbReference type="EMBL" id="LDEV01003341">
    <property type="protein sequence ID" value="KLJ06001.1"/>
    <property type="molecule type" value="Genomic_DNA"/>
</dbReference>
<organism evidence="3 4">
    <name type="scientific">Blastomyces silverae</name>
    <dbReference type="NCBI Taxonomy" id="2060906"/>
    <lineage>
        <taxon>Eukaryota</taxon>
        <taxon>Fungi</taxon>
        <taxon>Dikarya</taxon>
        <taxon>Ascomycota</taxon>
        <taxon>Pezizomycotina</taxon>
        <taxon>Eurotiomycetes</taxon>
        <taxon>Eurotiomycetidae</taxon>
        <taxon>Onygenales</taxon>
        <taxon>Ajellomycetaceae</taxon>
        <taxon>Blastomyces</taxon>
    </lineage>
</organism>
<feature type="compositionally biased region" description="Polar residues" evidence="2">
    <location>
        <begin position="302"/>
        <end position="318"/>
    </location>
</feature>
<dbReference type="AlphaFoldDB" id="A0A0H1B9U1"/>
<evidence type="ECO:0000313" key="3">
    <source>
        <dbReference type="EMBL" id="KLJ06001.1"/>
    </source>
</evidence>
<feature type="region of interest" description="Disordered" evidence="2">
    <location>
        <begin position="251"/>
        <end position="331"/>
    </location>
</feature>
<feature type="region of interest" description="Disordered" evidence="2">
    <location>
        <begin position="369"/>
        <end position="442"/>
    </location>
</feature>
<evidence type="ECO:0000256" key="1">
    <source>
        <dbReference type="SAM" id="Coils"/>
    </source>
</evidence>